<sequence>MNDNWLYYNDLTFDLSAPKGHLPIVYGVQGVQWTYRVGWAREAFSSIFSHVKACEAYESDPLNAVELKSEKGADYTKLRELLRAKKWKEADEETARVMLEIAGRTNEGWLNPNSIEKFPCADLQTIDRLWVQASNGRFGFSVQKRIYQFCGGILDGQYYEEAWDKFGDRVGWRVNKNWLYYEDYIFDLSTEEGHLPTARDYVRSRSREIPPNYIKFRGEGYYHNIWKDPSCVIQCWQIWGLIQKQEASLW</sequence>
<proteinExistence type="predicted"/>
<dbReference type="SUPFAM" id="SSF140869">
    <property type="entry name" value="GUN4-like"/>
    <property type="match status" value="2"/>
</dbReference>
<dbReference type="AlphaFoldDB" id="A0A8J7DY49"/>
<dbReference type="PANTHER" id="PTHR34800:SF1">
    <property type="entry name" value="TETRAPYRROLE-BINDING PROTEIN, CHLOROPLASTIC"/>
    <property type="match status" value="1"/>
</dbReference>
<accession>A0A8J7DY49</accession>
<protein>
    <submittedName>
        <fullName evidence="2">GUN4 domain-containing protein</fullName>
    </submittedName>
</protein>
<organism evidence="2 3">
    <name type="scientific">Lusitaniella coriacea LEGE 07157</name>
    <dbReference type="NCBI Taxonomy" id="945747"/>
    <lineage>
        <taxon>Bacteria</taxon>
        <taxon>Bacillati</taxon>
        <taxon>Cyanobacteriota</taxon>
        <taxon>Cyanophyceae</taxon>
        <taxon>Spirulinales</taxon>
        <taxon>Lusitaniellaceae</taxon>
        <taxon>Lusitaniella</taxon>
    </lineage>
</organism>
<dbReference type="EMBL" id="JADEWZ010000026">
    <property type="protein sequence ID" value="MBE9117511.1"/>
    <property type="molecule type" value="Genomic_DNA"/>
</dbReference>
<feature type="domain" description="GUN4-like" evidence="1">
    <location>
        <begin position="69"/>
        <end position="199"/>
    </location>
</feature>
<reference evidence="2" key="1">
    <citation type="submission" date="2020-10" db="EMBL/GenBank/DDBJ databases">
        <authorList>
            <person name="Castelo-Branco R."/>
            <person name="Eusebio N."/>
            <person name="Adriana R."/>
            <person name="Vieira A."/>
            <person name="Brugerolle De Fraissinette N."/>
            <person name="Rezende De Castro R."/>
            <person name="Schneider M.P."/>
            <person name="Vasconcelos V."/>
            <person name="Leao P.N."/>
        </authorList>
    </citation>
    <scope>NUCLEOTIDE SEQUENCE</scope>
    <source>
        <strain evidence="2">LEGE 07157</strain>
    </source>
</reference>
<dbReference type="InterPro" id="IPR037215">
    <property type="entry name" value="GUN4-like_sf"/>
</dbReference>
<comment type="caution">
    <text evidence="2">The sequence shown here is derived from an EMBL/GenBank/DDBJ whole genome shotgun (WGS) entry which is preliminary data.</text>
</comment>
<evidence type="ECO:0000313" key="2">
    <source>
        <dbReference type="EMBL" id="MBE9117511.1"/>
    </source>
</evidence>
<dbReference type="GO" id="GO:0046906">
    <property type="term" value="F:tetrapyrrole binding"/>
    <property type="evidence" value="ECO:0007669"/>
    <property type="project" value="TreeGrafter"/>
</dbReference>
<dbReference type="Gene3D" id="1.25.40.620">
    <property type="match status" value="1"/>
</dbReference>
<dbReference type="Gene3D" id="1.10.10.1770">
    <property type="entry name" value="Gun4-like"/>
    <property type="match status" value="2"/>
</dbReference>
<dbReference type="CDD" id="cd16383">
    <property type="entry name" value="GUN4"/>
    <property type="match status" value="1"/>
</dbReference>
<dbReference type="PANTHER" id="PTHR34800">
    <property type="entry name" value="TETRAPYRROLE-BINDING PROTEIN, CHLOROPLASTIC"/>
    <property type="match status" value="1"/>
</dbReference>
<dbReference type="Pfam" id="PF05419">
    <property type="entry name" value="GUN4"/>
    <property type="match status" value="1"/>
</dbReference>
<dbReference type="Proteomes" id="UP000654482">
    <property type="component" value="Unassembled WGS sequence"/>
</dbReference>
<evidence type="ECO:0000313" key="3">
    <source>
        <dbReference type="Proteomes" id="UP000654482"/>
    </source>
</evidence>
<evidence type="ECO:0000259" key="1">
    <source>
        <dbReference type="Pfam" id="PF05419"/>
    </source>
</evidence>
<name>A0A8J7DY49_9CYAN</name>
<gene>
    <name evidence="2" type="ORF">IQ249_16550</name>
</gene>
<dbReference type="InterPro" id="IPR008629">
    <property type="entry name" value="GUN4-like"/>
</dbReference>
<keyword evidence="3" id="KW-1185">Reference proteome</keyword>